<dbReference type="PROSITE" id="PS50297">
    <property type="entry name" value="ANK_REP_REGION"/>
    <property type="match status" value="4"/>
</dbReference>
<reference evidence="6" key="1">
    <citation type="submission" date="2020-06" db="EMBL/GenBank/DDBJ databases">
        <title>A chromosome-scale genome assembly of Talaromyces rugulosus W13939.</title>
        <authorList>
            <person name="Wang B."/>
            <person name="Guo L."/>
            <person name="Ye K."/>
            <person name="Wang L."/>
        </authorList>
    </citation>
    <scope>NUCLEOTIDE SEQUENCE [LARGE SCALE GENOMIC DNA]</scope>
    <source>
        <strain evidence="6">W13939</strain>
    </source>
</reference>
<evidence type="ECO:0000256" key="2">
    <source>
        <dbReference type="PROSITE-ProRule" id="PRU00023"/>
    </source>
</evidence>
<accession>A0A7H8QVD9</accession>
<dbReference type="RefSeq" id="XP_035343041.1">
    <property type="nucleotide sequence ID" value="XM_035487148.1"/>
</dbReference>
<protein>
    <recommendedName>
        <fullName evidence="7">Nucleoside phosphorylase domain-containing protein</fullName>
    </recommendedName>
</protein>
<dbReference type="Gene3D" id="3.40.50.1580">
    <property type="entry name" value="Nucleoside phosphorylase domain"/>
    <property type="match status" value="1"/>
</dbReference>
<name>A0A7H8QVD9_TALRU</name>
<feature type="domain" description="Nucleoside phosphorylase" evidence="3">
    <location>
        <begin position="11"/>
        <end position="297"/>
    </location>
</feature>
<feature type="repeat" description="ANK" evidence="2">
    <location>
        <begin position="970"/>
        <end position="1002"/>
    </location>
</feature>
<dbReference type="AlphaFoldDB" id="A0A7H8QVD9"/>
<dbReference type="InterPro" id="IPR056884">
    <property type="entry name" value="NPHP3-like_N"/>
</dbReference>
<feature type="domain" description="Nephrocystin 3-like N-terminal" evidence="4">
    <location>
        <begin position="333"/>
        <end position="505"/>
    </location>
</feature>
<dbReference type="PRINTS" id="PR01415">
    <property type="entry name" value="ANKYRIN"/>
</dbReference>
<dbReference type="InterPro" id="IPR036770">
    <property type="entry name" value="Ankyrin_rpt-contain_sf"/>
</dbReference>
<dbReference type="SUPFAM" id="SSF48403">
    <property type="entry name" value="Ankyrin repeat"/>
    <property type="match status" value="1"/>
</dbReference>
<dbReference type="InterPro" id="IPR053137">
    <property type="entry name" value="NLR-like"/>
</dbReference>
<dbReference type="InterPro" id="IPR027417">
    <property type="entry name" value="P-loop_NTPase"/>
</dbReference>
<evidence type="ECO:0000256" key="1">
    <source>
        <dbReference type="ARBA" id="ARBA00022737"/>
    </source>
</evidence>
<dbReference type="EMBL" id="CP055899">
    <property type="protein sequence ID" value="QKX56863.1"/>
    <property type="molecule type" value="Genomic_DNA"/>
</dbReference>
<feature type="repeat" description="ANK" evidence="2">
    <location>
        <begin position="1003"/>
        <end position="1035"/>
    </location>
</feature>
<dbReference type="PROSITE" id="PS50088">
    <property type="entry name" value="ANK_REPEAT"/>
    <property type="match status" value="4"/>
</dbReference>
<sequence>MARGPQAKDFTIGWICALPVELTAAKAMLDDVYERSSYYAQYTLGRIGIHSIVITCLPAGQIGTGSAAAAAVEMQSRFPALQMGLMVGIGGGVPNQERKLDIRLGDVVISQPRGGYGGVIQYDFGKTGSDGLRTRTGFLNAPPAVLLTAVANLQSSISAGKSNVSHNFSALTHLPEFTRGNAGLDTLFESSYTHVGGLTCDKCCKDRVIERERRKNDGDIVIHCGTVASGNQVIKDAITRDKLSSELGGILCFEMEAAGVMNVFPCLVIRGICDYADSHKNKRWQPFAAATAAACAKEILSFVPAVRQSYLNSLMFDQLEDRHDTIKAAHDSTCKWLLSRCEYQDWLDACKLSEHHGFFWIKGKPATGKSTIMKFAYACAKENMRDVIVISFFFNARGEELEKSAVGMYRSLLFQLLERLSDLKVVFDMLQAPFNENIHWWETTALKGLFKNAILKLRNHSLACFIDALDECEEDQVRDIVSFFEDLGQLTAKLGHRFYVCFSSRHYPHITLKKGIQLVLEKQQGHEEDIINYVHSELRAGQSGLVSQIKSDIIKRSSGIFLWVVLVVKILNKEYDHGRIHTLRRRLDELPNGLDELFQNILARDSGNMEELILCLQWILYAKRPLKREELYFAILAGIEPGALTAWDPREITRDDMGRFLLSSSKGLAEITKSKDETVQFIHESVRDFLLKENGLSKLRSNLLCNLAGLSHDRLKQCCQSYIDASQPGQPPSQPLASVSFQEPIDIQPKTSGIFPFLGYAVQNILYHSDIANLHGIEQDAFIKEFPLGTWINLKNPFACQERRYTSEASMLYILAVENFPNLVRIALSRVSHMDITGEHYGSPIHGALACGNENVVKTLLLPMSKFKSASAIASHHSNYPTCTRYQEEINYLLNNRQDFSRGHETLLWQATRLGRLSLMKVLLATEKIHINSPNNIGATPLSWAAKRGRCAEVKLLIEHGANIEPTDRVGQTPLSLASLYGHEALVKLLVDNGSNTESRDTSGLTPLSWATRQGHETVVKLLTEHGADLETRSLFGQTPLFWAVWQGHEMVVKLLIDLDADMKSKDCSGRTPLSWAVMKGHETIAMLLRRKAAEKSVTLRDII</sequence>
<organism evidence="5 6">
    <name type="scientific">Talaromyces rugulosus</name>
    <name type="common">Penicillium rugulosum</name>
    <dbReference type="NCBI Taxonomy" id="121627"/>
    <lineage>
        <taxon>Eukaryota</taxon>
        <taxon>Fungi</taxon>
        <taxon>Dikarya</taxon>
        <taxon>Ascomycota</taxon>
        <taxon>Pezizomycotina</taxon>
        <taxon>Eurotiomycetes</taxon>
        <taxon>Eurotiomycetidae</taxon>
        <taxon>Eurotiales</taxon>
        <taxon>Trichocomaceae</taxon>
        <taxon>Talaromyces</taxon>
        <taxon>Talaromyces sect. Islandici</taxon>
    </lineage>
</organism>
<dbReference type="PANTHER" id="PTHR46082">
    <property type="entry name" value="ATP/GTP-BINDING PROTEIN-RELATED"/>
    <property type="match status" value="1"/>
</dbReference>
<feature type="repeat" description="ANK" evidence="2">
    <location>
        <begin position="937"/>
        <end position="969"/>
    </location>
</feature>
<dbReference type="Proteomes" id="UP000509510">
    <property type="component" value="Chromosome II"/>
</dbReference>
<evidence type="ECO:0000313" key="6">
    <source>
        <dbReference type="Proteomes" id="UP000509510"/>
    </source>
</evidence>
<evidence type="ECO:0000313" key="5">
    <source>
        <dbReference type="EMBL" id="QKX56863.1"/>
    </source>
</evidence>
<feature type="repeat" description="ANK" evidence="2">
    <location>
        <begin position="1036"/>
        <end position="1068"/>
    </location>
</feature>
<dbReference type="InterPro" id="IPR000845">
    <property type="entry name" value="Nucleoside_phosphorylase_d"/>
</dbReference>
<dbReference type="GO" id="GO:0003824">
    <property type="term" value="F:catalytic activity"/>
    <property type="evidence" value="ECO:0007669"/>
    <property type="project" value="InterPro"/>
</dbReference>
<gene>
    <name evidence="5" type="ORF">TRUGW13939_03970</name>
</gene>
<dbReference type="OrthoDB" id="194358at2759"/>
<evidence type="ECO:0000259" key="4">
    <source>
        <dbReference type="Pfam" id="PF24883"/>
    </source>
</evidence>
<dbReference type="Pfam" id="PF12796">
    <property type="entry name" value="Ank_2"/>
    <property type="match status" value="2"/>
</dbReference>
<dbReference type="Gene3D" id="1.25.40.20">
    <property type="entry name" value="Ankyrin repeat-containing domain"/>
    <property type="match status" value="1"/>
</dbReference>
<dbReference type="GeneID" id="55991472"/>
<dbReference type="InterPro" id="IPR002110">
    <property type="entry name" value="Ankyrin_rpt"/>
</dbReference>
<keyword evidence="6" id="KW-1185">Reference proteome</keyword>
<proteinExistence type="predicted"/>
<dbReference type="InterPro" id="IPR035994">
    <property type="entry name" value="Nucleoside_phosphorylase_sf"/>
</dbReference>
<keyword evidence="1" id="KW-0677">Repeat</keyword>
<dbReference type="Pfam" id="PF24883">
    <property type="entry name" value="NPHP3_N"/>
    <property type="match status" value="1"/>
</dbReference>
<dbReference type="SUPFAM" id="SSF52540">
    <property type="entry name" value="P-loop containing nucleoside triphosphate hydrolases"/>
    <property type="match status" value="1"/>
</dbReference>
<dbReference type="SMART" id="SM00248">
    <property type="entry name" value="ANK"/>
    <property type="match status" value="7"/>
</dbReference>
<dbReference type="KEGG" id="trg:TRUGW13939_03970"/>
<dbReference type="SUPFAM" id="SSF53167">
    <property type="entry name" value="Purine and uridine phosphorylases"/>
    <property type="match status" value="1"/>
</dbReference>
<evidence type="ECO:0008006" key="7">
    <source>
        <dbReference type="Google" id="ProtNLM"/>
    </source>
</evidence>
<dbReference type="Pfam" id="PF01048">
    <property type="entry name" value="PNP_UDP_1"/>
    <property type="match status" value="1"/>
</dbReference>
<dbReference type="PANTHER" id="PTHR46082:SF11">
    <property type="entry name" value="AAA+ ATPASE DOMAIN-CONTAINING PROTEIN-RELATED"/>
    <property type="match status" value="1"/>
</dbReference>
<evidence type="ECO:0000259" key="3">
    <source>
        <dbReference type="Pfam" id="PF01048"/>
    </source>
</evidence>
<dbReference type="Gene3D" id="3.40.50.300">
    <property type="entry name" value="P-loop containing nucleotide triphosphate hydrolases"/>
    <property type="match status" value="1"/>
</dbReference>
<keyword evidence="2" id="KW-0040">ANK repeat</keyword>
<dbReference type="GO" id="GO:0009116">
    <property type="term" value="P:nucleoside metabolic process"/>
    <property type="evidence" value="ECO:0007669"/>
    <property type="project" value="InterPro"/>
</dbReference>